<dbReference type="EMBL" id="LAZL01000016">
    <property type="protein sequence ID" value="KMT65088.1"/>
    <property type="molecule type" value="Genomic_DNA"/>
</dbReference>
<dbReference type="Pfam" id="PF18796">
    <property type="entry name" value="LPD1"/>
    <property type="match status" value="1"/>
</dbReference>
<sequence>MPKTKKNRLNRAYYRSGLDHRSSSDVSFVDIRRAFGFRSIQVGKWVTQKEQQIAANLIFDALSDLAMILQIPKEAISLRGSLSLAFGTGGQKFAQAHYHIGKKELALAKNAGGGALAHEWFHAFDHYICSKMLSLPKSKFASHAWLLSEETMQHELNQLLSQVYQCIFLQKDNSQLPSEYFKTAALIDKKLEQVYYALPEELAARAFEAYIQDSVSNEFLVKGTKQSDEAKAGLYPLNQHRLDIATAFAQYFELLGRYLFAETAR</sequence>
<keyword evidence="3" id="KW-1185">Reference proteome</keyword>
<accession>A0A0J8GWN4</accession>
<gene>
    <name evidence="2" type="ORF">XM47_10955</name>
</gene>
<evidence type="ECO:0000313" key="2">
    <source>
        <dbReference type="EMBL" id="KMT65088.1"/>
    </source>
</evidence>
<protein>
    <recommendedName>
        <fullName evidence="1">Large polyvalent protein-associated domain-containing protein</fullName>
    </recommendedName>
</protein>
<feature type="domain" description="Large polyvalent protein-associated" evidence="1">
    <location>
        <begin position="188"/>
        <end position="258"/>
    </location>
</feature>
<name>A0A0J8GWN4_9ALTE</name>
<organism evidence="2 3">
    <name type="scientific">Catenovulum maritimum</name>
    <dbReference type="NCBI Taxonomy" id="1513271"/>
    <lineage>
        <taxon>Bacteria</taxon>
        <taxon>Pseudomonadati</taxon>
        <taxon>Pseudomonadota</taxon>
        <taxon>Gammaproteobacteria</taxon>
        <taxon>Alteromonadales</taxon>
        <taxon>Alteromonadaceae</taxon>
        <taxon>Catenovulum</taxon>
    </lineage>
</organism>
<comment type="caution">
    <text evidence="2">The sequence shown here is derived from an EMBL/GenBank/DDBJ whole genome shotgun (WGS) entry which is preliminary data.</text>
</comment>
<reference evidence="2 3" key="1">
    <citation type="submission" date="2015-04" db="EMBL/GenBank/DDBJ databases">
        <title>Draft Genome Sequence of the Novel Agar-Digesting Marine Bacterium Q1.</title>
        <authorList>
            <person name="Li Y."/>
            <person name="Li D."/>
            <person name="Chen G."/>
            <person name="Du Z."/>
        </authorList>
    </citation>
    <scope>NUCLEOTIDE SEQUENCE [LARGE SCALE GENOMIC DNA]</scope>
    <source>
        <strain evidence="2 3">Q1</strain>
    </source>
</reference>
<proteinExistence type="predicted"/>
<evidence type="ECO:0000259" key="1">
    <source>
        <dbReference type="Pfam" id="PF18796"/>
    </source>
</evidence>
<dbReference type="NCBIfam" id="NF041907">
    <property type="entry name" value="CLCA_X"/>
    <property type="match status" value="1"/>
</dbReference>
<dbReference type="STRING" id="1513271.XM47_10955"/>
<evidence type="ECO:0000313" key="3">
    <source>
        <dbReference type="Proteomes" id="UP000037600"/>
    </source>
</evidence>
<dbReference type="InterPro" id="IPR041047">
    <property type="entry name" value="LPD1"/>
</dbReference>
<dbReference type="PATRIC" id="fig|1513271.3.peg.2232"/>
<dbReference type="AlphaFoldDB" id="A0A0J8GWN4"/>
<dbReference type="Proteomes" id="UP000037600">
    <property type="component" value="Unassembled WGS sequence"/>
</dbReference>
<dbReference type="OrthoDB" id="343736at2"/>